<feature type="region of interest" description="Disordered" evidence="5">
    <location>
        <begin position="110"/>
        <end position="138"/>
    </location>
</feature>
<sequence>MSKTGTDSDSSEEFFDAEDSTPNRLSTLSRKSIIDGSQTPQEFIYPDPAVRVQASSDSDATPIGTVTPATSSPSSSLSARCTKQDVFVEPKPVQATYGRQRFDELRQCMQNDEDDNPGNTLTPDSQNSSTDGVFANRPTHPFKVVENDAMSVQSMTSLGRVGRILAGSIDPSSMSIDREYFVNNASGQQHQQMQQQRLQQGQLVSSGSSSTISSLKSASIPPSLTEASSNRTFVTHSSNAVGGTTDGAAQFENPVTLQEPDVIASTKLAHSKTTDSITSSGPIAPPRRKKKSKKGSSSSSDHFNMNDGMRLPAADTDTDSDTRSVKSVRDVQQRLRDDLVKEIEKSWNETSSLQNSISGGSCSAAAGLSSGATNAANSAVGGSSGGITTSATMPMTLGSGVGSVVVGGGSGLTNISALGGNASSACSSGNVSSNTVVSATGTSLSQMSICNARPVTTAAIGGSINRISHSLGNSSTSVYSKPSPSNSAKSNSAPGRVSSIDPSQSLNLYKATQGGYVVKPRDEQSNKAEGPTLEEMERIERIFSDNNSPRPKLGTGSNSLGSGTRYPSLIYRSSGDKERRKSAGDEDVLKQMNIDVRIRTNSGKQLSDIEILEQVPVKNLETGETVPLSEVRPPPVPEGWNPLSLHILKLTSHLEVTQKESDDESVIGIPPSSEGQPQEEDEGETEDGSRLKKKTAKIKRFFGSTMRKTVDKAKSLASEVSHARHKEDVADIVDVMNPEQNIKIKASSTNKGPYEFTKLQHVQDLSGEHTGAVWCMKFSSCGRLLATAGQDKVLRIWVLKDAYPFFQDMRTKYNADQKSSPTPSQESLVSQQSAEDAIAMATAAEKCTGPFMPKSFCTYNGHTSDLLDVSWSKNYFILSSSMDKTVRLWHISRKECLCCFQHIDFVTAIAFHPRDDRYFLSGSLDGKLRLWNIPDKKVALWNELDGHTKLITAANFCQNGQFAVVGSYDGRCIFYTTDQLKYHTQIHVRSTRGKNRIGRKISGIEPMPGEDKILVTSNDSRVRLYDLRDLNLSCKYKGYLNASSQIKASFSHDGKYIIAGSENQCIYIWKTNHDYSKLSSVRRDRSDFWEGIKAHNATVTCAIFAPHPEAIIKPEPDEISHEKQTNNQPDPLVEQHKKGCGYVMISADFNGAIKVFINKTKPKHSSLPYTAIAD</sequence>
<feature type="compositionally biased region" description="Polar residues" evidence="5">
    <location>
        <begin position="20"/>
        <end position="41"/>
    </location>
</feature>
<dbReference type="CDD" id="cd00200">
    <property type="entry name" value="WD40"/>
    <property type="match status" value="1"/>
</dbReference>
<dbReference type="Pfam" id="PF00400">
    <property type="entry name" value="WD40"/>
    <property type="match status" value="5"/>
</dbReference>
<dbReference type="PANTHER" id="PTHR14221">
    <property type="entry name" value="WD REPEAT DOMAIN 44"/>
    <property type="match status" value="1"/>
</dbReference>
<evidence type="ECO:0000256" key="1">
    <source>
        <dbReference type="ARBA" id="ARBA00021207"/>
    </source>
</evidence>
<dbReference type="STRING" id="35570.A0A1I8PEL5"/>
<dbReference type="KEGG" id="scac:106093192"/>
<feature type="compositionally biased region" description="Basic and acidic residues" evidence="5">
    <location>
        <begin position="574"/>
        <end position="585"/>
    </location>
</feature>
<dbReference type="PRINTS" id="PR00320">
    <property type="entry name" value="GPROTEINBRPT"/>
</dbReference>
<dbReference type="PROSITE" id="PS50294">
    <property type="entry name" value="WD_REPEATS_REGION"/>
    <property type="match status" value="3"/>
</dbReference>
<feature type="region of interest" description="Disordered" evidence="5">
    <location>
        <begin position="657"/>
        <end position="692"/>
    </location>
</feature>
<feature type="repeat" description="WD" evidence="4">
    <location>
        <begin position="899"/>
        <end position="933"/>
    </location>
</feature>
<dbReference type="InterPro" id="IPR001680">
    <property type="entry name" value="WD40_rpt"/>
</dbReference>
<organism evidence="6 7">
    <name type="scientific">Stomoxys calcitrans</name>
    <name type="common">Stable fly</name>
    <name type="synonym">Conops calcitrans</name>
    <dbReference type="NCBI Taxonomy" id="35570"/>
    <lineage>
        <taxon>Eukaryota</taxon>
        <taxon>Metazoa</taxon>
        <taxon>Ecdysozoa</taxon>
        <taxon>Arthropoda</taxon>
        <taxon>Hexapoda</taxon>
        <taxon>Insecta</taxon>
        <taxon>Pterygota</taxon>
        <taxon>Neoptera</taxon>
        <taxon>Endopterygota</taxon>
        <taxon>Diptera</taxon>
        <taxon>Brachycera</taxon>
        <taxon>Muscomorpha</taxon>
        <taxon>Muscoidea</taxon>
        <taxon>Muscidae</taxon>
        <taxon>Stomoxys</taxon>
    </lineage>
</organism>
<dbReference type="OrthoDB" id="1932312at2759"/>
<feature type="compositionally biased region" description="Polar residues" evidence="5">
    <location>
        <begin position="220"/>
        <end position="230"/>
    </location>
</feature>
<evidence type="ECO:0000256" key="3">
    <source>
        <dbReference type="ARBA" id="ARBA00022737"/>
    </source>
</evidence>
<feature type="repeat" description="WD" evidence="4">
    <location>
        <begin position="859"/>
        <end position="892"/>
    </location>
</feature>
<dbReference type="SMART" id="SM00320">
    <property type="entry name" value="WD40"/>
    <property type="match status" value="6"/>
</dbReference>
<feature type="compositionally biased region" description="Low complexity" evidence="5">
    <location>
        <begin position="473"/>
        <end position="493"/>
    </location>
</feature>
<dbReference type="PROSITE" id="PS50082">
    <property type="entry name" value="WD_REPEATS_2"/>
    <property type="match status" value="3"/>
</dbReference>
<dbReference type="InterPro" id="IPR020472">
    <property type="entry name" value="WD40_PAC1"/>
</dbReference>
<gene>
    <name evidence="6" type="primary">106093192</name>
</gene>
<evidence type="ECO:0000256" key="4">
    <source>
        <dbReference type="PROSITE-ProRule" id="PRU00221"/>
    </source>
</evidence>
<dbReference type="AlphaFoldDB" id="A0A1I8PEL5"/>
<accession>A0A1I8PEL5</accession>
<dbReference type="SUPFAM" id="SSF50978">
    <property type="entry name" value="WD40 repeat-like"/>
    <property type="match status" value="1"/>
</dbReference>
<keyword evidence="7" id="KW-1185">Reference proteome</keyword>
<name>A0A1I8PEL5_STOCA</name>
<keyword evidence="3" id="KW-0677">Repeat</keyword>
<dbReference type="InterPro" id="IPR015943">
    <property type="entry name" value="WD40/YVTN_repeat-like_dom_sf"/>
</dbReference>
<feature type="compositionally biased region" description="Acidic residues" evidence="5">
    <location>
        <begin position="677"/>
        <end position="686"/>
    </location>
</feature>
<feature type="compositionally biased region" description="Basic and acidic residues" evidence="5">
    <location>
        <begin position="320"/>
        <end position="331"/>
    </location>
</feature>
<reference evidence="6" key="1">
    <citation type="submission" date="2020-05" db="UniProtKB">
        <authorList>
            <consortium name="EnsemblMetazoa"/>
        </authorList>
    </citation>
    <scope>IDENTIFICATION</scope>
    <source>
        <strain evidence="6">USDA</strain>
    </source>
</reference>
<feature type="compositionally biased region" description="Acidic residues" evidence="5">
    <location>
        <begin position="9"/>
        <end position="19"/>
    </location>
</feature>
<feature type="region of interest" description="Disordered" evidence="5">
    <location>
        <begin position="267"/>
        <end position="331"/>
    </location>
</feature>
<evidence type="ECO:0000256" key="5">
    <source>
        <dbReference type="SAM" id="MobiDB-lite"/>
    </source>
</evidence>
<dbReference type="VEuPathDB" id="VectorBase:SCAU007333"/>
<dbReference type="EnsemblMetazoa" id="SCAU007333-RB">
    <property type="protein sequence ID" value="SCAU007333-PB"/>
    <property type="gene ID" value="SCAU007333"/>
</dbReference>
<feature type="compositionally biased region" description="Low complexity" evidence="5">
    <location>
        <begin position="67"/>
        <end position="79"/>
    </location>
</feature>
<feature type="region of interest" description="Disordered" evidence="5">
    <location>
        <begin position="473"/>
        <end position="505"/>
    </location>
</feature>
<keyword evidence="2 4" id="KW-0853">WD repeat</keyword>
<evidence type="ECO:0000256" key="2">
    <source>
        <dbReference type="ARBA" id="ARBA00022574"/>
    </source>
</evidence>
<dbReference type="InterPro" id="IPR040324">
    <property type="entry name" value="WDR44/Dgr2"/>
</dbReference>
<feature type="compositionally biased region" description="Low complexity" evidence="5">
    <location>
        <begin position="200"/>
        <end position="219"/>
    </location>
</feature>
<dbReference type="FunFam" id="2.130.10.10:FF:000060">
    <property type="entry name" value="WD repeat-containing protein 44"/>
    <property type="match status" value="1"/>
</dbReference>
<evidence type="ECO:0000313" key="7">
    <source>
        <dbReference type="Proteomes" id="UP000095300"/>
    </source>
</evidence>
<feature type="repeat" description="WD" evidence="4">
    <location>
        <begin position="766"/>
        <end position="797"/>
    </location>
</feature>
<protein>
    <recommendedName>
        <fullName evidence="1">WD repeat-containing protein 44</fullName>
    </recommendedName>
</protein>
<dbReference type="Proteomes" id="UP000095300">
    <property type="component" value="Unassembled WGS sequence"/>
</dbReference>
<evidence type="ECO:0000313" key="6">
    <source>
        <dbReference type="EnsemblMetazoa" id="SCAU007333-PB"/>
    </source>
</evidence>
<feature type="region of interest" description="Disordered" evidence="5">
    <location>
        <begin position="200"/>
        <end position="230"/>
    </location>
</feature>
<proteinExistence type="predicted"/>
<dbReference type="Gene3D" id="2.130.10.10">
    <property type="entry name" value="YVTN repeat-like/Quinoprotein amine dehydrogenase"/>
    <property type="match status" value="1"/>
</dbReference>
<feature type="compositionally biased region" description="Low complexity" evidence="5">
    <location>
        <begin position="553"/>
        <end position="564"/>
    </location>
</feature>
<feature type="compositionally biased region" description="Polar residues" evidence="5">
    <location>
        <begin position="117"/>
        <end position="131"/>
    </location>
</feature>
<dbReference type="InterPro" id="IPR036322">
    <property type="entry name" value="WD40_repeat_dom_sf"/>
</dbReference>
<feature type="region of interest" description="Disordered" evidence="5">
    <location>
        <begin position="542"/>
        <end position="585"/>
    </location>
</feature>
<dbReference type="PANTHER" id="PTHR14221:SF0">
    <property type="entry name" value="WD REPEAT-CONTAINING PROTEIN 44"/>
    <property type="match status" value="1"/>
</dbReference>
<feature type="region of interest" description="Disordered" evidence="5">
    <location>
        <begin position="1"/>
        <end position="83"/>
    </location>
</feature>